<dbReference type="Gene3D" id="2.130.10.10">
    <property type="entry name" value="YVTN repeat-like/Quinoprotein amine dehydrogenase"/>
    <property type="match status" value="3"/>
</dbReference>
<dbReference type="SUPFAM" id="SSF101908">
    <property type="entry name" value="Putative isomerase YbhE"/>
    <property type="match status" value="1"/>
</dbReference>
<evidence type="ECO:0000313" key="7">
    <source>
        <dbReference type="Proteomes" id="UP000472372"/>
    </source>
</evidence>
<evidence type="ECO:0000256" key="2">
    <source>
        <dbReference type="ARBA" id="ARBA00022737"/>
    </source>
</evidence>
<dbReference type="PANTHER" id="PTHR10039:SF16">
    <property type="entry name" value="GPI INOSITOL-DEACYLASE"/>
    <property type="match status" value="1"/>
</dbReference>
<accession>A0A6S6WGS8</accession>
<dbReference type="InterPro" id="IPR054471">
    <property type="entry name" value="GPIID_WHD"/>
</dbReference>
<dbReference type="EMBL" id="HG992987">
    <property type="protein sequence ID" value="CAE7215493.1"/>
    <property type="molecule type" value="Genomic_DNA"/>
</dbReference>
<organism evidence="6 7">
    <name type="scientific">Pyrenophora teres f. teres</name>
    <dbReference type="NCBI Taxonomy" id="97479"/>
    <lineage>
        <taxon>Eukaryota</taxon>
        <taxon>Fungi</taxon>
        <taxon>Dikarya</taxon>
        <taxon>Ascomycota</taxon>
        <taxon>Pezizomycotina</taxon>
        <taxon>Dothideomycetes</taxon>
        <taxon>Pleosporomycetidae</taxon>
        <taxon>Pleosporales</taxon>
        <taxon>Pleosporineae</taxon>
        <taxon>Pleosporaceae</taxon>
        <taxon>Pyrenophora</taxon>
    </lineage>
</organism>
<dbReference type="InterPro" id="IPR036322">
    <property type="entry name" value="WD40_repeat_dom_sf"/>
</dbReference>
<dbReference type="SMART" id="SM00320">
    <property type="entry name" value="WD40"/>
    <property type="match status" value="6"/>
</dbReference>
<dbReference type="Gene3D" id="3.40.50.300">
    <property type="entry name" value="P-loop containing nucleotide triphosphate hydrolases"/>
    <property type="match status" value="1"/>
</dbReference>
<dbReference type="InterPro" id="IPR015943">
    <property type="entry name" value="WD40/YVTN_repeat-like_dom_sf"/>
</dbReference>
<reference evidence="6" key="1">
    <citation type="submission" date="2021-02" db="EMBL/GenBank/DDBJ databases">
        <authorList>
            <person name="Syme A R."/>
            <person name="Syme A R."/>
            <person name="Moolhuijzen P."/>
        </authorList>
    </citation>
    <scope>NUCLEOTIDE SEQUENCE</scope>
    <source>
        <strain evidence="6">W1-1</strain>
    </source>
</reference>
<dbReference type="Pfam" id="PF05057">
    <property type="entry name" value="DUF676"/>
    <property type="match status" value="1"/>
</dbReference>
<dbReference type="InterPro" id="IPR027417">
    <property type="entry name" value="P-loop_NTPase"/>
</dbReference>
<dbReference type="InterPro" id="IPR001680">
    <property type="entry name" value="WD40_rpt"/>
</dbReference>
<proteinExistence type="inferred from homology"/>
<dbReference type="InterPro" id="IPR029058">
    <property type="entry name" value="AB_hydrolase_fold"/>
</dbReference>
<name>A0A6S6WGS8_9PLEO</name>
<evidence type="ECO:0000259" key="3">
    <source>
        <dbReference type="Pfam" id="PF05057"/>
    </source>
</evidence>
<dbReference type="SUPFAM" id="SSF50978">
    <property type="entry name" value="WD40 repeat-like"/>
    <property type="match status" value="1"/>
</dbReference>
<feature type="domain" description="GPI inositol-deacylase winged helix" evidence="4">
    <location>
        <begin position="615"/>
        <end position="699"/>
    </location>
</feature>
<dbReference type="Proteomes" id="UP000472372">
    <property type="component" value="Chromosome 11"/>
</dbReference>
<dbReference type="Pfam" id="PF22939">
    <property type="entry name" value="WHD_GPIID"/>
    <property type="match status" value="1"/>
</dbReference>
<dbReference type="SUPFAM" id="SSF53474">
    <property type="entry name" value="alpha/beta-Hydrolases"/>
    <property type="match status" value="1"/>
</dbReference>
<keyword evidence="2" id="KW-0677">Repeat</keyword>
<feature type="domain" description="Nephrocystin 3-like N-terminal" evidence="5">
    <location>
        <begin position="345"/>
        <end position="507"/>
    </location>
</feature>
<gene>
    <name evidence="6" type="ORF">PTTW11_10702</name>
</gene>
<dbReference type="Pfam" id="PF24883">
    <property type="entry name" value="NPHP3_N"/>
    <property type="match status" value="1"/>
</dbReference>
<dbReference type="PROSITE" id="PS50082">
    <property type="entry name" value="WD_REPEATS_2"/>
    <property type="match status" value="1"/>
</dbReference>
<protein>
    <submittedName>
        <fullName evidence="6">WD40 repeat protein</fullName>
    </submittedName>
</protein>
<evidence type="ECO:0000259" key="5">
    <source>
        <dbReference type="Pfam" id="PF24883"/>
    </source>
</evidence>
<evidence type="ECO:0000313" key="6">
    <source>
        <dbReference type="EMBL" id="CAE7215493.1"/>
    </source>
</evidence>
<feature type="domain" description="DUF676" evidence="3">
    <location>
        <begin position="61"/>
        <end position="191"/>
    </location>
</feature>
<dbReference type="InterPro" id="IPR056884">
    <property type="entry name" value="NPHP3-like_N"/>
</dbReference>
<comment type="similarity">
    <text evidence="1">Belongs to the putative lipase ROG1 family.</text>
</comment>
<dbReference type="PANTHER" id="PTHR10039">
    <property type="entry name" value="AMELOGENIN"/>
    <property type="match status" value="1"/>
</dbReference>
<evidence type="ECO:0000256" key="1">
    <source>
        <dbReference type="ARBA" id="ARBA00007920"/>
    </source>
</evidence>
<dbReference type="InterPro" id="IPR007751">
    <property type="entry name" value="DUF676_lipase-like"/>
</dbReference>
<sequence length="1572" mass="176445">MASKKGLLRRQSTVESSFLHRQFASLGLSSRTRNSESNEETRGPLGLTVLYEPAEPLIDFVFVHGLRGGSRKTWSKSANPAHFWPKEWLPLEPHFKHVRIHTFGYNSDWMEKKGSIVTVHDFGQALLGDLYNSPSVGGPGIGTPIVFVAHSMGGIVVKKVLILAKQDPYYHDLADRIHSMFFLATPHRGSDSAHLLGVVLQASGLHGNKSYVENLVPNSEAIHTINDQFRHVNQNIQLWSFFETMTTTIGLIVEKDSAILGLPNERIQLMNADHRNICKFEDPSDTNYCTLRNAFGSAISSIENTWLSTRRDEHQSEMRRLTNFFGHPERPESDLGTVLDRQTDGSCTWLTEKHSFHTWREGLEETPKIFWLRGEPATGKSTVTGHVIRYLEDSSAETSYFFFKHGIKGKSTIADMLWSLAWQMAHSNSTIRQRLLKMHEDGVTLDHNDASLVWRTVFRSQIFQTKLRQPHFWIIDALDECANCATLCSLLGKIEKNIRLRVFISSRPDLTIERSFSQEKITATVESTSLETSLQDIQLFLDIHANDLPVDSDEERAELLAQILHKSNGNFLWTTLVVKELEDTVSRERIGPVLESVPNGIDKLYSRILQTITSGRNAEVAKAILRWIACSARPLTVEELKDALIFDINETVPQLEKHAGAICGNLVRVDHAGKVYPAHQTVKEYLFRPTSSDDKEFALDGATVHARLSEICLNFLCSDSMKTIRYRRSTMSARKTHRAAFTNYAITHFSTHLARATSSDDRHLIALNKFFLTNTLTWIELVAAKNDLNVLTETAKNIKGFMERRAKYRSPLGKEVQNGLEWADELIRLVAQFGRALVSNPSAIHFLVPPVCPPESIIFRTFSNYPRPLKLVGLSQTGWNDRLSCISCSDSQPLCVASHDNKLVLGLQQGSIKMYHEKTFQKTTELTSGEPVRSLAFTHVGGLLASAGRRRVKLWHLTSGECLWTASISDLPLAFEFSEDDHMLLAATRDNRMTAWDTTTGEVTTSFAFSDFDEEEGSAAVYHRPPIYASFSPELGLLGVAYRSRPVNFWELETGTYAGQYHKTGAIYPEPLIHAFLFNPIPEICLAAVAFQDGDIAVFDPWSQNTQAMVHCDSACLAASPNGTILASGNLGVIKLFDFESLRLLYQINSHEENIRSIVFSTDGMRFHDIRGDHCNVWEPSVLIRRTNCSDESSVDPSDRVGQDPTVAVSRTFDDDQEITAIAEHHEGEHLFCGFEDGHISIYSTARGKAVQSILQHPANIAILFLEWNDQRSILASVDRTGRVLIHRIRKTNGIKEPFACLEKVLEIAASTAISSILFNTIGKRLLVVRGLDIELWDLEKRELKQSTQIESTPSSAHWFTHPLEPTKLLLMLDDGHVRSYLWDTLETQGISHRVTHEPSLVINAPGSWVSPSHAGQSIIAMAAKCEERDASFCVLPSKSFSGDNESVAVVASYPSVARAVKCMIGCYKTSVLFLNHDDWICSLSVDSLRQEESYTKHFFIPQQWQGSGMETLLMRVTKRGSIILVSRDEMAVFHGGLDFEERVTIPVRSNRAHSPLLKRPTFKKGTSSPVP</sequence>
<dbReference type="Gene3D" id="3.40.50.1820">
    <property type="entry name" value="alpha/beta hydrolase"/>
    <property type="match status" value="1"/>
</dbReference>
<dbReference type="SUPFAM" id="SSF52540">
    <property type="entry name" value="P-loop containing nucleoside triphosphate hydrolases"/>
    <property type="match status" value="1"/>
</dbReference>
<evidence type="ECO:0000259" key="4">
    <source>
        <dbReference type="Pfam" id="PF22939"/>
    </source>
</evidence>